<feature type="region of interest" description="Disordered" evidence="1">
    <location>
        <begin position="458"/>
        <end position="507"/>
    </location>
</feature>
<dbReference type="EMBL" id="JAKJXP020000020">
    <property type="protein sequence ID" value="KAK7754543.1"/>
    <property type="molecule type" value="Genomic_DNA"/>
</dbReference>
<feature type="region of interest" description="Disordered" evidence="1">
    <location>
        <begin position="97"/>
        <end position="144"/>
    </location>
</feature>
<feature type="compositionally biased region" description="Basic and acidic residues" evidence="1">
    <location>
        <begin position="165"/>
        <end position="175"/>
    </location>
</feature>
<gene>
    <name evidence="3" type="ORF">SLS62_003564</name>
</gene>
<feature type="domain" description="Complex 1 LYR protein" evidence="2">
    <location>
        <begin position="24"/>
        <end position="88"/>
    </location>
</feature>
<accession>A0AAN9UUV4</accession>
<sequence>MSSYIKRPPSKLFIPARDSRHRTACLALYRALLRSTPKIALPRSDLDAWQPVGDPLRHCIRRAFRRNRTDTSPRLIFPALDAGYRALATIHNAVLAPSTVSPSSPSSSSSSDPTSPNPNPNPNPTPNLNPNPAAPPDETKDEVYKREQARDVILRFLAARQLERRRSLTAKETHPPHSRNPPPPSSAPREETLPLLVRVTSPADSSPSALPYAARLRQQQQDEYQRRYQSPLLGEEYQQPQQEEPPVYMTPHRPVPASELGGSGRRRVPHLEMAGDFVFLRKSKPQSPVLSRVLLQKIRTREKRASLVQALMDEMIPDAELEDAWEESVEDMLLQQGQDERNGAGGGDTWTVHWNDDGGGRGYDSYNGSNGSGKGDRRRKMSGYRRAAQRNDEDTYRHSLWWHGVVYIQDVLSREREDQVARAAALRDLIIQERELAAKEKHERWEARRRYWEENIKPTMEGNEDGSRPEGGVKAPDGNGDWSRLGEGMKTGDGHQDRSTKGGGPSF</sequence>
<dbReference type="InterPro" id="IPR046896">
    <property type="entry name" value="Cup1-like_N"/>
</dbReference>
<dbReference type="AlphaFoldDB" id="A0AAN9UUV4"/>
<dbReference type="Pfam" id="PF05347">
    <property type="entry name" value="Complex1_LYR"/>
    <property type="match status" value="1"/>
</dbReference>
<evidence type="ECO:0000313" key="4">
    <source>
        <dbReference type="Proteomes" id="UP001320420"/>
    </source>
</evidence>
<evidence type="ECO:0000259" key="2">
    <source>
        <dbReference type="Pfam" id="PF05347"/>
    </source>
</evidence>
<dbReference type="CDD" id="cd20273">
    <property type="entry name" value="Complex1_LYR_unchar"/>
    <property type="match status" value="1"/>
</dbReference>
<feature type="compositionally biased region" description="Pro residues" evidence="1">
    <location>
        <begin position="115"/>
        <end position="135"/>
    </location>
</feature>
<protein>
    <recommendedName>
        <fullName evidence="2">Complex 1 LYR protein domain-containing protein</fullName>
    </recommendedName>
</protein>
<comment type="caution">
    <text evidence="3">The sequence shown here is derived from an EMBL/GenBank/DDBJ whole genome shotgun (WGS) entry which is preliminary data.</text>
</comment>
<organism evidence="3 4">
    <name type="scientific">Diatrype stigma</name>
    <dbReference type="NCBI Taxonomy" id="117547"/>
    <lineage>
        <taxon>Eukaryota</taxon>
        <taxon>Fungi</taxon>
        <taxon>Dikarya</taxon>
        <taxon>Ascomycota</taxon>
        <taxon>Pezizomycotina</taxon>
        <taxon>Sordariomycetes</taxon>
        <taxon>Xylariomycetidae</taxon>
        <taxon>Xylariales</taxon>
        <taxon>Diatrypaceae</taxon>
        <taxon>Diatrype</taxon>
    </lineage>
</organism>
<dbReference type="Proteomes" id="UP001320420">
    <property type="component" value="Unassembled WGS sequence"/>
</dbReference>
<feature type="region of interest" description="Disordered" evidence="1">
    <location>
        <begin position="165"/>
        <end position="190"/>
    </location>
</feature>
<feature type="compositionally biased region" description="Low complexity" evidence="1">
    <location>
        <begin position="97"/>
        <end position="114"/>
    </location>
</feature>
<evidence type="ECO:0000313" key="3">
    <source>
        <dbReference type="EMBL" id="KAK7754543.1"/>
    </source>
</evidence>
<feature type="compositionally biased region" description="Basic and acidic residues" evidence="1">
    <location>
        <begin position="490"/>
        <end position="500"/>
    </location>
</feature>
<name>A0AAN9UUV4_9PEZI</name>
<dbReference type="InterPro" id="IPR008011">
    <property type="entry name" value="Complex1_LYR_dom"/>
</dbReference>
<reference evidence="3 4" key="1">
    <citation type="submission" date="2024-02" db="EMBL/GenBank/DDBJ databases">
        <title>De novo assembly and annotation of 12 fungi associated with fruit tree decline syndrome in Ontario, Canada.</title>
        <authorList>
            <person name="Sulman M."/>
            <person name="Ellouze W."/>
            <person name="Ilyukhin E."/>
        </authorList>
    </citation>
    <scope>NUCLEOTIDE SEQUENCE [LARGE SCALE GENOMIC DNA]</scope>
    <source>
        <strain evidence="3 4">M11/M66-122</strain>
    </source>
</reference>
<evidence type="ECO:0000256" key="1">
    <source>
        <dbReference type="SAM" id="MobiDB-lite"/>
    </source>
</evidence>
<proteinExistence type="predicted"/>
<keyword evidence="4" id="KW-1185">Reference proteome</keyword>
<feature type="region of interest" description="Disordered" evidence="1">
    <location>
        <begin position="361"/>
        <end position="389"/>
    </location>
</feature>